<evidence type="ECO:0000256" key="5">
    <source>
        <dbReference type="ARBA" id="ARBA00022884"/>
    </source>
</evidence>
<accession>A0A6L2Q4E2</accession>
<dbReference type="InterPro" id="IPR014811">
    <property type="entry name" value="ArgoL1"/>
</dbReference>
<keyword evidence="11" id="KW-1185">Reference proteome</keyword>
<dbReference type="SUPFAM" id="SSF53098">
    <property type="entry name" value="Ribonuclease H-like"/>
    <property type="match status" value="1"/>
</dbReference>
<dbReference type="PROSITE" id="PS50822">
    <property type="entry name" value="PIWI"/>
    <property type="match status" value="1"/>
</dbReference>
<dbReference type="FunFam" id="2.170.260.10:FF:000003">
    <property type="entry name" value="Piwi-like RNA-mediated gene silencing 2"/>
    <property type="match status" value="1"/>
</dbReference>
<dbReference type="FunFam" id="3.30.420.10:FF:000014">
    <property type="entry name" value="Piwi-like RNA-mediated gene silencing 1"/>
    <property type="match status" value="1"/>
</dbReference>
<keyword evidence="4" id="KW-0221">Differentiation</keyword>
<dbReference type="AlphaFoldDB" id="A0A6L2Q4E2"/>
<dbReference type="Proteomes" id="UP000502823">
    <property type="component" value="Unassembled WGS sequence"/>
</dbReference>
<dbReference type="InParanoid" id="A0A6L2Q4E2"/>
<keyword evidence="5" id="KW-0694">RNA-binding</keyword>
<dbReference type="InterPro" id="IPR012337">
    <property type="entry name" value="RNaseH-like_sf"/>
</dbReference>
<dbReference type="Pfam" id="PF08699">
    <property type="entry name" value="ArgoL1"/>
    <property type="match status" value="1"/>
</dbReference>
<comment type="subcellular location">
    <subcellularLocation>
        <location evidence="1">Cytoplasm</location>
    </subcellularLocation>
</comment>
<dbReference type="InterPro" id="IPR036397">
    <property type="entry name" value="RNaseH_sf"/>
</dbReference>
<organism evidence="10 11">
    <name type="scientific">Coptotermes formosanus</name>
    <name type="common">Formosan subterranean termite</name>
    <dbReference type="NCBI Taxonomy" id="36987"/>
    <lineage>
        <taxon>Eukaryota</taxon>
        <taxon>Metazoa</taxon>
        <taxon>Ecdysozoa</taxon>
        <taxon>Arthropoda</taxon>
        <taxon>Hexapoda</taxon>
        <taxon>Insecta</taxon>
        <taxon>Pterygota</taxon>
        <taxon>Neoptera</taxon>
        <taxon>Polyneoptera</taxon>
        <taxon>Dictyoptera</taxon>
        <taxon>Blattodea</taxon>
        <taxon>Blattoidea</taxon>
        <taxon>Termitoidae</taxon>
        <taxon>Rhinotermitidae</taxon>
        <taxon>Coptotermes</taxon>
    </lineage>
</organism>
<dbReference type="Gene3D" id="3.30.420.10">
    <property type="entry name" value="Ribonuclease H-like superfamily/Ribonuclease H"/>
    <property type="match status" value="1"/>
</dbReference>
<comment type="caution">
    <text evidence="10">The sequence shown here is derived from an EMBL/GenBank/DDBJ whole genome shotgun (WGS) entry which is preliminary data.</text>
</comment>
<evidence type="ECO:0000256" key="1">
    <source>
        <dbReference type="ARBA" id="ARBA00004496"/>
    </source>
</evidence>
<sequence length="925" mass="105363">MEGCGEEPVKSVGRARGRRTLHLGYDRASGSANNVRARSKIQVVPEDLHEINKKFAAMGIECTDVASLAQHHNLQSLPSTVWTKPKEMTGGTDPVDLEGTVMVEFSLKSNFPRMFVSLAMFPKDVTKQPVNYNDKMKIISHNYVCAILLLHVSSLVLMHHNGMSLIKPINWTTGQLVPLSANYFRLPTVTNWQLYQYRVTFAPSEDSKVAKHKMVHNHKARLGGYLFDGTMLFTSYMYDEDPMILTSARPSDGAAVSVTIRRVGVLAFGDRQYMHVFNILMRHCLQNLHLQQVGRYYYDPVERIAIDRHKLELWPGYVTSIRQHEDELLLCVELTHKVMRQDTVHDLLQECYRSSPADYQHVFKKKILGSIVLTDYNNKTYRVDDVDFSATPQSLFQRNGKAISFLSYFFQKYQLTIRDRSQPMLVSRPKKYDHSSGDDSFIYLVPELCRMTGLTDSMRTNFALMQDLAKCTRLGPSQRMERLQKFNRRLKTDSEVSSELASWNMSMTEMLVSFSGRILPRERITLGMRGRQANVKCDAGLMNDWTKQMSVNPMLTSQEVDSWAVVFPSNMRPHVQQFVLALQLAAANMELRLPKPYDRELHDDHIATYVEALENAVLTCNPKLILVVIPNSRLDRYSAIKKKCCVDVGVPTQVILHRNIIRDNVKSVATKVALQMNCKLGGAPWTVDIPVQDLMVVGFDVYPDNKQGLSIGALVASLDRNMSRYFSAVRYHNTGEELSNELSISICRALGKFMEHNQGYLPQRIVIYRDGVGDGQISYVYQHEVALIKAQLAKIYGNTPYRMAFIIVTKHINTRLFCDGKNPHPGTVVDDVITLPERYDFYLVSQSVRQGTVTPTLYNVISDNVGLDPDKLQRLTYKLTHLYFNWSGTIRVPAPVQYAHKLAYLVGQAIHKIPSANLDEVLYYL</sequence>
<protein>
    <recommendedName>
        <fullName evidence="12">Piwi domain-containing protein</fullName>
    </recommendedName>
</protein>
<evidence type="ECO:0000256" key="7">
    <source>
        <dbReference type="ARBA" id="ARBA00038291"/>
    </source>
</evidence>
<keyword evidence="2" id="KW-0217">Developmental protein</keyword>
<dbReference type="PANTHER" id="PTHR22891">
    <property type="entry name" value="EUKARYOTIC TRANSLATION INITIATION FACTOR 2C"/>
    <property type="match status" value="1"/>
</dbReference>
<evidence type="ECO:0000256" key="4">
    <source>
        <dbReference type="ARBA" id="ARBA00022782"/>
    </source>
</evidence>
<dbReference type="GO" id="GO:0005737">
    <property type="term" value="C:cytoplasm"/>
    <property type="evidence" value="ECO:0007669"/>
    <property type="project" value="UniProtKB-SubCell"/>
</dbReference>
<dbReference type="PROSITE" id="PS50821">
    <property type="entry name" value="PAZ"/>
    <property type="match status" value="1"/>
</dbReference>
<dbReference type="Gene3D" id="2.170.260.10">
    <property type="entry name" value="paz domain"/>
    <property type="match status" value="1"/>
</dbReference>
<dbReference type="OrthoDB" id="445936at2759"/>
<dbReference type="SUPFAM" id="SSF101690">
    <property type="entry name" value="PAZ domain"/>
    <property type="match status" value="1"/>
</dbReference>
<dbReference type="Pfam" id="PF02171">
    <property type="entry name" value="Piwi"/>
    <property type="match status" value="1"/>
</dbReference>
<dbReference type="InterPro" id="IPR036085">
    <property type="entry name" value="PAZ_dom_sf"/>
</dbReference>
<dbReference type="FunCoup" id="A0A6L2Q4E2">
    <property type="interactions" value="15"/>
</dbReference>
<dbReference type="Pfam" id="PF02170">
    <property type="entry name" value="PAZ"/>
    <property type="match status" value="1"/>
</dbReference>
<proteinExistence type="inferred from homology"/>
<gene>
    <name evidence="10" type="ORF">Cfor_03900</name>
</gene>
<evidence type="ECO:0000256" key="6">
    <source>
        <dbReference type="ARBA" id="ARBA00023158"/>
    </source>
</evidence>
<name>A0A6L2Q4E2_COPFO</name>
<dbReference type="EMBL" id="BLKM01000707">
    <property type="protein sequence ID" value="GFG37645.1"/>
    <property type="molecule type" value="Genomic_DNA"/>
</dbReference>
<evidence type="ECO:0000313" key="11">
    <source>
        <dbReference type="Proteomes" id="UP000502823"/>
    </source>
</evidence>
<feature type="domain" description="Piwi" evidence="9">
    <location>
        <begin position="624"/>
        <end position="911"/>
    </location>
</feature>
<dbReference type="CDD" id="cd02845">
    <property type="entry name" value="PAZ_piwi_like"/>
    <property type="match status" value="1"/>
</dbReference>
<dbReference type="CDD" id="cd04658">
    <property type="entry name" value="Piwi_piwi-like_Euk"/>
    <property type="match status" value="1"/>
</dbReference>
<dbReference type="GO" id="GO:0030154">
    <property type="term" value="P:cell differentiation"/>
    <property type="evidence" value="ECO:0007669"/>
    <property type="project" value="UniProtKB-KW"/>
</dbReference>
<dbReference type="GO" id="GO:0003723">
    <property type="term" value="F:RNA binding"/>
    <property type="evidence" value="ECO:0007669"/>
    <property type="project" value="UniProtKB-KW"/>
</dbReference>
<evidence type="ECO:0000256" key="3">
    <source>
        <dbReference type="ARBA" id="ARBA00022490"/>
    </source>
</evidence>
<evidence type="ECO:0000259" key="9">
    <source>
        <dbReference type="PROSITE" id="PS50822"/>
    </source>
</evidence>
<evidence type="ECO:0000313" key="10">
    <source>
        <dbReference type="EMBL" id="GFG37645.1"/>
    </source>
</evidence>
<comment type="similarity">
    <text evidence="7">Belongs to the argonaute family. Piwi subfamily.</text>
</comment>
<evidence type="ECO:0000259" key="8">
    <source>
        <dbReference type="PROSITE" id="PS50821"/>
    </source>
</evidence>
<dbReference type="InterPro" id="IPR003100">
    <property type="entry name" value="PAZ_dom"/>
</dbReference>
<evidence type="ECO:0000256" key="2">
    <source>
        <dbReference type="ARBA" id="ARBA00022473"/>
    </source>
</evidence>
<evidence type="ECO:0008006" key="12">
    <source>
        <dbReference type="Google" id="ProtNLM"/>
    </source>
</evidence>
<feature type="domain" description="PAZ" evidence="8">
    <location>
        <begin position="343"/>
        <end position="453"/>
    </location>
</feature>
<keyword evidence="6" id="KW-0943">RNA-mediated gene silencing</keyword>
<keyword evidence="3" id="KW-0963">Cytoplasm</keyword>
<reference evidence="11" key="1">
    <citation type="submission" date="2020-01" db="EMBL/GenBank/DDBJ databases">
        <title>Draft genome sequence of the Termite Coptotermes fromosanus.</title>
        <authorList>
            <person name="Itakura S."/>
            <person name="Yosikawa Y."/>
            <person name="Umezawa K."/>
        </authorList>
    </citation>
    <scope>NUCLEOTIDE SEQUENCE [LARGE SCALE GENOMIC DNA]</scope>
</reference>
<dbReference type="Gene3D" id="3.40.50.2300">
    <property type="match status" value="1"/>
</dbReference>
<dbReference type="GO" id="GO:0140965">
    <property type="term" value="P:secondary piRNA processing"/>
    <property type="evidence" value="ECO:0007669"/>
    <property type="project" value="UniProtKB-ARBA"/>
</dbReference>
<dbReference type="Pfam" id="PF23278">
    <property type="entry name" value="Piwi_N"/>
    <property type="match status" value="1"/>
</dbReference>
<dbReference type="SMART" id="SM00950">
    <property type="entry name" value="Piwi"/>
    <property type="match status" value="1"/>
</dbReference>
<dbReference type="InterPro" id="IPR003165">
    <property type="entry name" value="Piwi"/>
</dbReference>
<dbReference type="SMART" id="SM00949">
    <property type="entry name" value="PAZ"/>
    <property type="match status" value="1"/>
</dbReference>